<feature type="region of interest" description="Disordered" evidence="2">
    <location>
        <begin position="159"/>
        <end position="189"/>
    </location>
</feature>
<dbReference type="PANTHER" id="PTHR21859:SF51">
    <property type="entry name" value="RIKEN CDNA 1700014D04 GENE"/>
    <property type="match status" value="1"/>
</dbReference>
<feature type="compositionally biased region" description="Polar residues" evidence="2">
    <location>
        <begin position="66"/>
        <end position="75"/>
    </location>
</feature>
<keyword evidence="3" id="KW-1185">Reference proteome</keyword>
<proteinExistence type="inferred from homology"/>
<reference evidence="4" key="1">
    <citation type="submission" date="2025-08" db="UniProtKB">
        <authorList>
            <consortium name="RefSeq"/>
        </authorList>
    </citation>
    <scope>IDENTIFICATION</scope>
</reference>
<organism evidence="3 4">
    <name type="scientific">Ceratotherium simum simum</name>
    <name type="common">Southern white rhinoceros</name>
    <dbReference type="NCBI Taxonomy" id="73337"/>
    <lineage>
        <taxon>Eukaryota</taxon>
        <taxon>Metazoa</taxon>
        <taxon>Chordata</taxon>
        <taxon>Craniata</taxon>
        <taxon>Vertebrata</taxon>
        <taxon>Euteleostomi</taxon>
        <taxon>Mammalia</taxon>
        <taxon>Eutheria</taxon>
        <taxon>Laurasiatheria</taxon>
        <taxon>Perissodactyla</taxon>
        <taxon>Rhinocerotidae</taxon>
        <taxon>Ceratotherium</taxon>
    </lineage>
</organism>
<evidence type="ECO:0000256" key="2">
    <source>
        <dbReference type="SAM" id="MobiDB-lite"/>
    </source>
</evidence>
<feature type="compositionally biased region" description="Basic and acidic residues" evidence="2">
    <location>
        <begin position="159"/>
        <end position="180"/>
    </location>
</feature>
<evidence type="ECO:0000256" key="1">
    <source>
        <dbReference type="ARBA" id="ARBA00035009"/>
    </source>
</evidence>
<evidence type="ECO:0000313" key="4">
    <source>
        <dbReference type="RefSeq" id="XP_014650179.1"/>
    </source>
</evidence>
<comment type="similarity">
    <text evidence="1">Belongs to the SPATA31 family.</text>
</comment>
<feature type="region of interest" description="Disordered" evidence="2">
    <location>
        <begin position="20"/>
        <end position="75"/>
    </location>
</feature>
<sequence>MEQEQEPWVSERVSWKCKDKNFPPAAKRVRPLGSKTGECGSEDSGAGTPKARKKRHSTEDRELEGTSLSLSQNEQFSPESYFRIKTKQFFFQWINSKRKITGQESPQQKAKFMSTFAQHQDPAASAALLLSCGPPEAHELTTATGKILEEKLACRHEPEAMELSQQKEELQAQVEADKGHPSNYRAFSD</sequence>
<dbReference type="Proteomes" id="UP000694910">
    <property type="component" value="Unplaced"/>
</dbReference>
<protein>
    <submittedName>
        <fullName evidence="4">Spermatogenesis-associated protein 31D1-like</fullName>
    </submittedName>
</protein>
<dbReference type="PANTHER" id="PTHR21859">
    <property type="entry name" value="ACROSOME-SPECIFIC PROTEIN"/>
    <property type="match status" value="1"/>
</dbReference>
<dbReference type="RefSeq" id="XP_014650179.1">
    <property type="nucleotide sequence ID" value="XM_014794693.1"/>
</dbReference>
<gene>
    <name evidence="4" type="primary">LOC106803407</name>
</gene>
<evidence type="ECO:0000313" key="3">
    <source>
        <dbReference type="Proteomes" id="UP000694910"/>
    </source>
</evidence>
<accession>A0ABM1DEE8</accession>
<name>A0ABM1DEE8_CERSS</name>
<dbReference type="GeneID" id="106803407"/>